<dbReference type="RefSeq" id="WP_390297091.1">
    <property type="nucleotide sequence ID" value="NZ_JBHULI010000001.1"/>
</dbReference>
<dbReference type="InterPro" id="IPR011990">
    <property type="entry name" value="TPR-like_helical_dom_sf"/>
</dbReference>
<name>A0ABW5JF69_9BACT</name>
<dbReference type="Gene3D" id="1.25.40.10">
    <property type="entry name" value="Tetratricopeptide repeat domain"/>
    <property type="match status" value="1"/>
</dbReference>
<accession>A0ABW5JF69</accession>
<keyword evidence="1" id="KW-0802">TPR repeat</keyword>
<comment type="caution">
    <text evidence="2">The sequence shown here is derived from an EMBL/GenBank/DDBJ whole genome shotgun (WGS) entry which is preliminary data.</text>
</comment>
<reference evidence="3" key="1">
    <citation type="journal article" date="2019" name="Int. J. Syst. Evol. Microbiol.">
        <title>The Global Catalogue of Microorganisms (GCM) 10K type strain sequencing project: providing services to taxonomists for standard genome sequencing and annotation.</title>
        <authorList>
            <consortium name="The Broad Institute Genomics Platform"/>
            <consortium name="The Broad Institute Genome Sequencing Center for Infectious Disease"/>
            <person name="Wu L."/>
            <person name="Ma J."/>
        </authorList>
    </citation>
    <scope>NUCLEOTIDE SEQUENCE [LARGE SCALE GENOMIC DNA]</scope>
    <source>
        <strain evidence="3">KCTC 52042</strain>
    </source>
</reference>
<dbReference type="InterPro" id="IPR019734">
    <property type="entry name" value="TPR_rpt"/>
</dbReference>
<dbReference type="SUPFAM" id="SSF48452">
    <property type="entry name" value="TPR-like"/>
    <property type="match status" value="1"/>
</dbReference>
<feature type="repeat" description="TPR" evidence="1">
    <location>
        <begin position="107"/>
        <end position="140"/>
    </location>
</feature>
<evidence type="ECO:0000256" key="1">
    <source>
        <dbReference type="PROSITE-ProRule" id="PRU00339"/>
    </source>
</evidence>
<sequence length="310" mass="35274">MKHLFLCAIAITLIFSACQTETDEARFENLPNSAQTISLLGDTLKTEIDSLPPALTNRIDSLSALALEEDRLADSYIWEARKTAYAGNYREAIVQLSSAIIEFPNEPELYRHRGHRYITLREFDLAIRDFQIAARLFEGDQDIVETDGLPNAQNIPLSSLQTNTWYHLGLAHYLKGEYDLANRAYLKGLQVADNNDMRVAFWYWQYMALRKAGHDEEAGKVLDQVAADMELIENTSYHELLMVFKSVFNSDELLSGENSELDNSTLGYGLGFWHHINGRTERAYQIWQDVYDAGNWAAFGFIASEAELAR</sequence>
<organism evidence="2 3">
    <name type="scientific">Gracilimonas halophila</name>
    <dbReference type="NCBI Taxonomy" id="1834464"/>
    <lineage>
        <taxon>Bacteria</taxon>
        <taxon>Pseudomonadati</taxon>
        <taxon>Balneolota</taxon>
        <taxon>Balneolia</taxon>
        <taxon>Balneolales</taxon>
        <taxon>Balneolaceae</taxon>
        <taxon>Gracilimonas</taxon>
    </lineage>
</organism>
<dbReference type="SMART" id="SM00028">
    <property type="entry name" value="TPR"/>
    <property type="match status" value="2"/>
</dbReference>
<dbReference type="Proteomes" id="UP001597460">
    <property type="component" value="Unassembled WGS sequence"/>
</dbReference>
<gene>
    <name evidence="2" type="ORF">ACFSVN_00705</name>
</gene>
<evidence type="ECO:0000313" key="2">
    <source>
        <dbReference type="EMBL" id="MFD2530960.1"/>
    </source>
</evidence>
<feature type="repeat" description="TPR" evidence="1">
    <location>
        <begin position="162"/>
        <end position="195"/>
    </location>
</feature>
<evidence type="ECO:0000313" key="3">
    <source>
        <dbReference type="Proteomes" id="UP001597460"/>
    </source>
</evidence>
<proteinExistence type="predicted"/>
<dbReference type="PROSITE" id="PS51257">
    <property type="entry name" value="PROKAR_LIPOPROTEIN"/>
    <property type="match status" value="1"/>
</dbReference>
<dbReference type="PROSITE" id="PS50005">
    <property type="entry name" value="TPR"/>
    <property type="match status" value="2"/>
</dbReference>
<protein>
    <submittedName>
        <fullName evidence="2">Tetratricopeptide repeat protein</fullName>
    </submittedName>
</protein>
<dbReference type="EMBL" id="JBHULI010000001">
    <property type="protein sequence ID" value="MFD2530960.1"/>
    <property type="molecule type" value="Genomic_DNA"/>
</dbReference>
<keyword evidence="3" id="KW-1185">Reference proteome</keyword>